<sequence length="248" mass="26314">MLAGRDPGGAERARHLRDPAGRGPGRAGARPAGPVPQGRADRRRCGFRKPGRQGGRTDRSALDRAGPAAGRARHRLPGARMAGIARDSARHHGELRGDRRAHRRAQGGARGGAGVRRQPPGGGHPLPPRGAQRRPALRLPLGRGAQAHAAGARSAGLTMAKTWTLLGADGHPYESPIPGTLGGHRRTRLYGRLDCRAAHRAIARGGYVRHRVFFLAEADARAAGYRPCAVCLPQAYAAWKGKRSVASR</sequence>
<dbReference type="PATRIC" id="fig|1031711.3.peg.863"/>
<dbReference type="EMBL" id="CP002819">
    <property type="protein sequence ID" value="AEG68182.1"/>
    <property type="molecule type" value="Genomic_DNA"/>
</dbReference>
<dbReference type="InterPro" id="IPR035451">
    <property type="entry name" value="Ada-like_dom_sf"/>
</dbReference>
<dbReference type="Gene3D" id="3.40.10.10">
    <property type="entry name" value="DNA Methylphosphotriester Repair Domain"/>
    <property type="match status" value="1"/>
</dbReference>
<dbReference type="SUPFAM" id="SSF57884">
    <property type="entry name" value="Ada DNA repair protein, N-terminal domain (N-Ada 10)"/>
    <property type="match status" value="1"/>
</dbReference>
<gene>
    <name evidence="4" type="ordered locus">RSPO_c00881</name>
</gene>
<dbReference type="GO" id="GO:0006281">
    <property type="term" value="P:DNA repair"/>
    <property type="evidence" value="ECO:0007669"/>
    <property type="project" value="InterPro"/>
</dbReference>
<protein>
    <recommendedName>
        <fullName evidence="3">Ada DNA repair metal-binding domain-containing protein</fullName>
    </recommendedName>
</protein>
<evidence type="ECO:0000256" key="1">
    <source>
        <dbReference type="ARBA" id="ARBA00023159"/>
    </source>
</evidence>
<keyword evidence="1" id="KW-0010">Activator</keyword>
<name>F6FYU9_RALS8</name>
<feature type="region of interest" description="Disordered" evidence="2">
    <location>
        <begin position="1"/>
        <end position="134"/>
    </location>
</feature>
<feature type="domain" description="Ada DNA repair metal-binding" evidence="3">
    <location>
        <begin position="183"/>
        <end position="233"/>
    </location>
</feature>
<dbReference type="GO" id="GO:0003677">
    <property type="term" value="F:DNA binding"/>
    <property type="evidence" value="ECO:0007669"/>
    <property type="project" value="InterPro"/>
</dbReference>
<dbReference type="GO" id="GO:0008270">
    <property type="term" value="F:zinc ion binding"/>
    <property type="evidence" value="ECO:0007669"/>
    <property type="project" value="InterPro"/>
</dbReference>
<evidence type="ECO:0000256" key="2">
    <source>
        <dbReference type="SAM" id="MobiDB-lite"/>
    </source>
</evidence>
<dbReference type="Proteomes" id="UP000007953">
    <property type="component" value="Chromosome"/>
</dbReference>
<organism evidence="4 5">
    <name type="scientific">Ralstonia solanacearum (strain Po82)</name>
    <dbReference type="NCBI Taxonomy" id="1031711"/>
    <lineage>
        <taxon>Bacteria</taxon>
        <taxon>Pseudomonadati</taxon>
        <taxon>Pseudomonadota</taxon>
        <taxon>Betaproteobacteria</taxon>
        <taxon>Burkholderiales</taxon>
        <taxon>Burkholderiaceae</taxon>
        <taxon>Ralstonia</taxon>
        <taxon>Ralstonia solanacearum species complex</taxon>
    </lineage>
</organism>
<dbReference type="GO" id="GO:0008168">
    <property type="term" value="F:methyltransferase activity"/>
    <property type="evidence" value="ECO:0007669"/>
    <property type="project" value="InterPro"/>
</dbReference>
<feature type="compositionally biased region" description="Low complexity" evidence="2">
    <location>
        <begin position="27"/>
        <end position="38"/>
    </location>
</feature>
<evidence type="ECO:0000313" key="5">
    <source>
        <dbReference type="Proteomes" id="UP000007953"/>
    </source>
</evidence>
<feature type="compositionally biased region" description="Basic and acidic residues" evidence="2">
    <location>
        <begin position="87"/>
        <end position="98"/>
    </location>
</feature>
<proteinExistence type="predicted"/>
<evidence type="ECO:0000259" key="3">
    <source>
        <dbReference type="Pfam" id="PF02805"/>
    </source>
</evidence>
<dbReference type="HOGENOM" id="CLU_1119448_0_0_4"/>
<accession>F6FYU9</accession>
<dbReference type="InterPro" id="IPR004026">
    <property type="entry name" value="Ada_DNA_repair_Zn-bd"/>
</dbReference>
<dbReference type="GO" id="GO:0006355">
    <property type="term" value="P:regulation of DNA-templated transcription"/>
    <property type="evidence" value="ECO:0007669"/>
    <property type="project" value="InterPro"/>
</dbReference>
<reference evidence="4 5" key="1">
    <citation type="journal article" date="2011" name="J. Bacteriol.">
        <title>Complete genome sequence of the plant pathogen Ralstonia solanacearum strain Po82.</title>
        <authorList>
            <person name="Xu J."/>
            <person name="Zheng H.J."/>
            <person name="Liu L."/>
            <person name="Pan Z.C."/>
            <person name="Prior P."/>
            <person name="Tang B."/>
            <person name="Xu J.S."/>
            <person name="Zhang H."/>
            <person name="Tian Q."/>
            <person name="Zhang L.Q."/>
            <person name="Feng J."/>
        </authorList>
    </citation>
    <scope>NUCLEOTIDE SEQUENCE [LARGE SCALE GENOMIC DNA]</scope>
    <source>
        <strain evidence="4 5">Po82</strain>
    </source>
</reference>
<dbReference type="AlphaFoldDB" id="F6FYU9"/>
<dbReference type="Pfam" id="PF02805">
    <property type="entry name" value="Ada_Zn_binding"/>
    <property type="match status" value="1"/>
</dbReference>
<dbReference type="KEGG" id="rsn:RSPO_c00881"/>
<feature type="compositionally biased region" description="Gly residues" evidence="2">
    <location>
        <begin position="108"/>
        <end position="124"/>
    </location>
</feature>
<evidence type="ECO:0000313" key="4">
    <source>
        <dbReference type="EMBL" id="AEG68182.1"/>
    </source>
</evidence>
<feature type="compositionally biased region" description="Basic and acidic residues" evidence="2">
    <location>
        <begin position="8"/>
        <end position="20"/>
    </location>
</feature>
<dbReference type="eggNOG" id="COG2169">
    <property type="taxonomic scope" value="Bacteria"/>
</dbReference>